<name>A0A1H2QDC4_THIRO</name>
<sequence length="279" mass="30646">MPIITVEELFLRHWILKQDPRKHLSRYMTCRKPLFVSGAHPSERQTRVYGQQCGHSGAQDIRAFDKNRWSHKQQPPQTFGCLGPHGGHPVRLGRRLRNQSHPVGSNIIATQDVGPIGPAADDQAIGITKDEAAVSPDPSVDDRAWQIPRKAAFPQAPPVSPISKRGHDVCLETVAPVYKYARTPEGTVFARRKKGMGLVAVNHVVGFSNTRFSDGSRERTGKLEKIVQVRMRDATGHAVGPDGINVMAPGAQSQNRLILGTCGTGVWISGDVRDKKNSH</sequence>
<keyword evidence="2" id="KW-1185">Reference proteome</keyword>
<dbReference type="Proteomes" id="UP000198816">
    <property type="component" value="Unassembled WGS sequence"/>
</dbReference>
<organism evidence="1 2">
    <name type="scientific">Thiocapsa roseopersicina</name>
    <dbReference type="NCBI Taxonomy" id="1058"/>
    <lineage>
        <taxon>Bacteria</taxon>
        <taxon>Pseudomonadati</taxon>
        <taxon>Pseudomonadota</taxon>
        <taxon>Gammaproteobacteria</taxon>
        <taxon>Chromatiales</taxon>
        <taxon>Chromatiaceae</taxon>
        <taxon>Thiocapsa</taxon>
    </lineage>
</organism>
<accession>A0A1H2QDC4</accession>
<proteinExistence type="predicted"/>
<gene>
    <name evidence="1" type="ORF">SAMN05421783_101201</name>
</gene>
<evidence type="ECO:0000313" key="1">
    <source>
        <dbReference type="EMBL" id="SDW04409.1"/>
    </source>
</evidence>
<dbReference type="EMBL" id="FNNZ01000001">
    <property type="protein sequence ID" value="SDW04409.1"/>
    <property type="molecule type" value="Genomic_DNA"/>
</dbReference>
<reference evidence="2" key="1">
    <citation type="submission" date="2016-10" db="EMBL/GenBank/DDBJ databases">
        <authorList>
            <person name="Varghese N."/>
            <person name="Submissions S."/>
        </authorList>
    </citation>
    <scope>NUCLEOTIDE SEQUENCE [LARGE SCALE GENOMIC DNA]</scope>
    <source>
        <strain evidence="2">DSM 217</strain>
    </source>
</reference>
<protein>
    <submittedName>
        <fullName evidence="1">Uncharacterized protein</fullName>
    </submittedName>
</protein>
<dbReference type="AlphaFoldDB" id="A0A1H2QDC4"/>
<evidence type="ECO:0000313" key="2">
    <source>
        <dbReference type="Proteomes" id="UP000198816"/>
    </source>
</evidence>